<sequence>MKCFILLLLIGACAAAAIEDDTKALEALMQAIDSNELDGVLENMRKNGVSTRFWGGHSCVCHHHVERDEDNSDDAEPMPASMKIKKSRVSRGWWGNDHNCHCGHH</sequence>
<dbReference type="GeneID" id="119734471"/>
<dbReference type="Proteomes" id="UP000887568">
    <property type="component" value="Unplaced"/>
</dbReference>
<evidence type="ECO:0000313" key="3">
    <source>
        <dbReference type="Proteomes" id="UP000887568"/>
    </source>
</evidence>
<feature type="chain" id="PRO_5038275694" evidence="1">
    <location>
        <begin position="16"/>
        <end position="105"/>
    </location>
</feature>
<proteinExistence type="predicted"/>
<feature type="signal peptide" evidence="1">
    <location>
        <begin position="1"/>
        <end position="15"/>
    </location>
</feature>
<evidence type="ECO:0000256" key="1">
    <source>
        <dbReference type="SAM" id="SignalP"/>
    </source>
</evidence>
<dbReference type="RefSeq" id="XP_038063926.1">
    <property type="nucleotide sequence ID" value="XM_038207998.1"/>
</dbReference>
<protein>
    <submittedName>
        <fullName evidence="2">Uncharacterized protein</fullName>
    </submittedName>
</protein>
<keyword evidence="1" id="KW-0732">Signal</keyword>
<keyword evidence="3" id="KW-1185">Reference proteome</keyword>
<dbReference type="AlphaFoldDB" id="A0A914AK34"/>
<dbReference type="EnsemblMetazoa" id="XM_038207997.1">
    <property type="protein sequence ID" value="XP_038063925.1"/>
    <property type="gene ID" value="LOC119734471"/>
</dbReference>
<reference evidence="2" key="1">
    <citation type="submission" date="2022-11" db="UniProtKB">
        <authorList>
            <consortium name="EnsemblMetazoa"/>
        </authorList>
    </citation>
    <scope>IDENTIFICATION</scope>
</reference>
<evidence type="ECO:0000313" key="2">
    <source>
        <dbReference type="EnsemblMetazoa" id="XP_038063926.1"/>
    </source>
</evidence>
<accession>A0A914AK34</accession>
<organism evidence="2 3">
    <name type="scientific">Patiria miniata</name>
    <name type="common">Bat star</name>
    <name type="synonym">Asterina miniata</name>
    <dbReference type="NCBI Taxonomy" id="46514"/>
    <lineage>
        <taxon>Eukaryota</taxon>
        <taxon>Metazoa</taxon>
        <taxon>Echinodermata</taxon>
        <taxon>Eleutherozoa</taxon>
        <taxon>Asterozoa</taxon>
        <taxon>Asteroidea</taxon>
        <taxon>Valvatacea</taxon>
        <taxon>Valvatida</taxon>
        <taxon>Asterinidae</taxon>
        <taxon>Patiria</taxon>
    </lineage>
</organism>
<name>A0A914AK34_PATMI</name>
<dbReference type="RefSeq" id="XP_038063925.1">
    <property type="nucleotide sequence ID" value="XM_038207997.1"/>
</dbReference>
<dbReference type="EnsemblMetazoa" id="XM_038207998.1">
    <property type="protein sequence ID" value="XP_038063926.1"/>
    <property type="gene ID" value="LOC119734471"/>
</dbReference>